<comment type="subcellular location">
    <subcellularLocation>
        <location evidence="1">Cell outer membrane</location>
    </subcellularLocation>
</comment>
<sequence>MKFIGPWLLTIAWLLPSLAAAQEASEADVLRLSLVDCIDLAIKKNVSVRLSELDVLADQAALEQSKADLLPSLNANTSYSYSVGRTINEYSYEYVNEPVQQQNMSVTADVVVFNSFRKLKTIKRNKLNLSSSQYGLEAQKNDVLLDVVQAYTQILLNQELLRNSQFTENTTQSQLERTRRLVEAGSLPMANALQLEAQQATDELNIINAENNLALAELNLKQLLQIPDDQDIEIIVPDVDVPETTDLPSSVDEIYAQALNTLPQIKQANDQISAAQYSIDIAKADFYPSISLSGSIFSRYSSIAPPQIPKAGVNNVSSILPTGDFLLAPSGIPGVDPGTRIPILSEYVGPSEFTDNTYINQVNSNLQRYAQVNLRIPIFNNWQVRSNVSNARIGLEQSRLNALNQRNSVRQTIEQVYLDVKSNAKEYQAAQRRVVSLQRAFQDTERRYQAQAIDIYAYNQAKNDLTGAEANLLQAKYNYLLSLKVLDFYQGKPVSY</sequence>
<proteinExistence type="inferred from homology"/>
<protein>
    <submittedName>
        <fullName evidence="10">TolC family protein</fullName>
    </submittedName>
</protein>
<evidence type="ECO:0000256" key="5">
    <source>
        <dbReference type="ARBA" id="ARBA00022692"/>
    </source>
</evidence>
<comment type="similarity">
    <text evidence="2">Belongs to the outer membrane factor (OMF) (TC 1.B.17) family.</text>
</comment>
<dbReference type="InterPro" id="IPR003423">
    <property type="entry name" value="OMP_efflux"/>
</dbReference>
<gene>
    <name evidence="10" type="ORF">K4G66_29650</name>
</gene>
<feature type="coiled-coil region" evidence="8">
    <location>
        <begin position="427"/>
        <end position="478"/>
    </location>
</feature>
<evidence type="ECO:0000256" key="9">
    <source>
        <dbReference type="SAM" id="SignalP"/>
    </source>
</evidence>
<reference evidence="10" key="2">
    <citation type="journal article" date="2024" name="Antonie Van Leeuwenhoek">
        <title>Roseihalotalea indica gen. nov., sp. nov., a halophilic Bacteroidetes from mesopelagic Southwest Indian Ocean with higher carbohydrate metabolic potential.</title>
        <authorList>
            <person name="Chen B."/>
            <person name="Zhang M."/>
            <person name="Lin D."/>
            <person name="Ye J."/>
            <person name="Tang K."/>
        </authorList>
    </citation>
    <scope>NUCLEOTIDE SEQUENCE</scope>
    <source>
        <strain evidence="10">TK19036</strain>
    </source>
</reference>
<keyword evidence="5" id="KW-0812">Transmembrane</keyword>
<evidence type="ECO:0000313" key="10">
    <source>
        <dbReference type="EMBL" id="WKN36530.1"/>
    </source>
</evidence>
<dbReference type="SUPFAM" id="SSF56954">
    <property type="entry name" value="Outer membrane efflux proteins (OEP)"/>
    <property type="match status" value="1"/>
</dbReference>
<name>A0AA49GKG1_9BACT</name>
<keyword evidence="4" id="KW-1134">Transmembrane beta strand</keyword>
<evidence type="ECO:0000256" key="1">
    <source>
        <dbReference type="ARBA" id="ARBA00004442"/>
    </source>
</evidence>
<evidence type="ECO:0000256" key="4">
    <source>
        <dbReference type="ARBA" id="ARBA00022452"/>
    </source>
</evidence>
<feature type="signal peptide" evidence="9">
    <location>
        <begin position="1"/>
        <end position="21"/>
    </location>
</feature>
<feature type="coiled-coil region" evidence="8">
    <location>
        <begin position="190"/>
        <end position="226"/>
    </location>
</feature>
<keyword evidence="9" id="KW-0732">Signal</keyword>
<dbReference type="AlphaFoldDB" id="A0AA49GKG1"/>
<keyword evidence="7" id="KW-0998">Cell outer membrane</keyword>
<dbReference type="GO" id="GO:0009279">
    <property type="term" value="C:cell outer membrane"/>
    <property type="evidence" value="ECO:0007669"/>
    <property type="project" value="UniProtKB-SubCell"/>
</dbReference>
<feature type="chain" id="PRO_5041229283" evidence="9">
    <location>
        <begin position="22"/>
        <end position="496"/>
    </location>
</feature>
<evidence type="ECO:0000256" key="8">
    <source>
        <dbReference type="SAM" id="Coils"/>
    </source>
</evidence>
<evidence type="ECO:0000256" key="6">
    <source>
        <dbReference type="ARBA" id="ARBA00023136"/>
    </source>
</evidence>
<dbReference type="InterPro" id="IPR051906">
    <property type="entry name" value="TolC-like"/>
</dbReference>
<keyword evidence="3" id="KW-0813">Transport</keyword>
<evidence type="ECO:0000256" key="7">
    <source>
        <dbReference type="ARBA" id="ARBA00023237"/>
    </source>
</evidence>
<dbReference type="Gene3D" id="1.20.1600.10">
    <property type="entry name" value="Outer membrane efflux proteins (OEP)"/>
    <property type="match status" value="1"/>
</dbReference>
<dbReference type="EMBL" id="CP120682">
    <property type="protein sequence ID" value="WKN36530.1"/>
    <property type="molecule type" value="Genomic_DNA"/>
</dbReference>
<reference evidence="10" key="1">
    <citation type="journal article" date="2023" name="Comput. Struct. Biotechnol. J.">
        <title>Discovery of a novel marine Bacteroidetes with a rich repertoire of carbohydrate-active enzymes.</title>
        <authorList>
            <person name="Chen B."/>
            <person name="Liu G."/>
            <person name="Chen Q."/>
            <person name="Wang H."/>
            <person name="Liu L."/>
            <person name="Tang K."/>
        </authorList>
    </citation>
    <scope>NUCLEOTIDE SEQUENCE</scope>
    <source>
        <strain evidence="10">TK19036</strain>
    </source>
</reference>
<evidence type="ECO:0000256" key="2">
    <source>
        <dbReference type="ARBA" id="ARBA00007613"/>
    </source>
</evidence>
<dbReference type="PANTHER" id="PTHR30026">
    <property type="entry name" value="OUTER MEMBRANE PROTEIN TOLC"/>
    <property type="match status" value="1"/>
</dbReference>
<keyword evidence="8" id="KW-0175">Coiled coil</keyword>
<keyword evidence="6" id="KW-0472">Membrane</keyword>
<dbReference type="GO" id="GO:1990281">
    <property type="term" value="C:efflux pump complex"/>
    <property type="evidence" value="ECO:0007669"/>
    <property type="project" value="TreeGrafter"/>
</dbReference>
<organism evidence="10">
    <name type="scientific">Roseihalotalea indica</name>
    <dbReference type="NCBI Taxonomy" id="2867963"/>
    <lineage>
        <taxon>Bacteria</taxon>
        <taxon>Pseudomonadati</taxon>
        <taxon>Bacteroidota</taxon>
        <taxon>Cytophagia</taxon>
        <taxon>Cytophagales</taxon>
        <taxon>Catalimonadaceae</taxon>
        <taxon>Roseihalotalea</taxon>
    </lineage>
</organism>
<dbReference type="GO" id="GO:0015288">
    <property type="term" value="F:porin activity"/>
    <property type="evidence" value="ECO:0007669"/>
    <property type="project" value="TreeGrafter"/>
</dbReference>
<dbReference type="GO" id="GO:0015562">
    <property type="term" value="F:efflux transmembrane transporter activity"/>
    <property type="evidence" value="ECO:0007669"/>
    <property type="project" value="InterPro"/>
</dbReference>
<evidence type="ECO:0000256" key="3">
    <source>
        <dbReference type="ARBA" id="ARBA00022448"/>
    </source>
</evidence>
<dbReference type="PANTHER" id="PTHR30026:SF20">
    <property type="entry name" value="OUTER MEMBRANE PROTEIN TOLC"/>
    <property type="match status" value="1"/>
</dbReference>
<dbReference type="Pfam" id="PF02321">
    <property type="entry name" value="OEP"/>
    <property type="match status" value="2"/>
</dbReference>
<accession>A0AA49GKG1</accession>